<evidence type="ECO:0000313" key="1">
    <source>
        <dbReference type="EMBL" id="ARP85775.1"/>
    </source>
</evidence>
<protein>
    <submittedName>
        <fullName evidence="1">DNA primase</fullName>
    </submittedName>
</protein>
<accession>A0A1W6YXF5</accession>
<dbReference type="Proteomes" id="UP000194139">
    <property type="component" value="Chromosome"/>
</dbReference>
<dbReference type="EMBL" id="CP021109">
    <property type="protein sequence ID" value="ARP85775.1"/>
    <property type="molecule type" value="Genomic_DNA"/>
</dbReference>
<reference evidence="1 2" key="1">
    <citation type="submission" date="2017-05" db="EMBL/GenBank/DDBJ databases">
        <title>Complete and WGS of Bordetella genogroups.</title>
        <authorList>
            <person name="Spilker T."/>
            <person name="LiPuma J."/>
        </authorList>
    </citation>
    <scope>NUCLEOTIDE SEQUENCE [LARGE SCALE GENOMIC DNA]</scope>
    <source>
        <strain evidence="1 2">AU17164</strain>
    </source>
</reference>
<dbReference type="AlphaFoldDB" id="A0A1W6YXF5"/>
<keyword evidence="2" id="KW-1185">Reference proteome</keyword>
<gene>
    <name evidence="1" type="ORF">CAL13_05805</name>
</gene>
<name>A0A1W6YXF5_9BORD</name>
<organism evidence="1 2">
    <name type="scientific">Bordetella genomosp. 9</name>
    <dbReference type="NCBI Taxonomy" id="1416803"/>
    <lineage>
        <taxon>Bacteria</taxon>
        <taxon>Pseudomonadati</taxon>
        <taxon>Pseudomonadota</taxon>
        <taxon>Betaproteobacteria</taxon>
        <taxon>Burkholderiales</taxon>
        <taxon>Alcaligenaceae</taxon>
        <taxon>Bordetella</taxon>
    </lineage>
</organism>
<proteinExistence type="predicted"/>
<evidence type="ECO:0000313" key="2">
    <source>
        <dbReference type="Proteomes" id="UP000194139"/>
    </source>
</evidence>
<dbReference type="RefSeq" id="WP_086071798.1">
    <property type="nucleotide sequence ID" value="NZ_CP021109.1"/>
</dbReference>
<sequence>MSVDTFLSRLERVKKTGPGRWVACCPAHDSKSKQSLAIRETDDGKVLVHDFGGCSVYDVLFSVGMQVNDLFRDRAPRSALRTARMPFSYADALRCVSFEALVAAVAAGNIAKGVSLTDDDRQRLWLAANRINHALEVCECR</sequence>